<dbReference type="InterPro" id="IPR011990">
    <property type="entry name" value="TPR-like_helical_dom_sf"/>
</dbReference>
<evidence type="ECO:0000256" key="3">
    <source>
        <dbReference type="ARBA" id="ARBA00022729"/>
    </source>
</evidence>
<keyword evidence="5" id="KW-0998">Cell outer membrane</keyword>
<feature type="domain" description="SusD-like N-terminal" evidence="7">
    <location>
        <begin position="97"/>
        <end position="226"/>
    </location>
</feature>
<comment type="caution">
    <text evidence="8">The sequence shown here is derived from an EMBL/GenBank/DDBJ whole genome shotgun (WGS) entry which is preliminary data.</text>
</comment>
<dbReference type="Gene3D" id="1.25.40.390">
    <property type="match status" value="1"/>
</dbReference>
<dbReference type="Pfam" id="PF14322">
    <property type="entry name" value="SusD-like_3"/>
    <property type="match status" value="1"/>
</dbReference>
<sequence>MKPLLYFKLLAAGLLPLLTGCDSFVDVDMPASQLTSEAVFQTTATANAAMAHIYASVRDNGPLSGSPTGIACLMGGYADELDYYGLAGNSAAFFFSNTVLPTDLQVNSYWNESYAQIYATNAVIESTGSLSPIPQQEKDRLQGEALFLRAWLHFYLAGLYGDIPYVTTTDHAVNSAVSRQPIATVYAKAIEDLEQALLLLPETDLTFSRSKPNRWTAYALLARTYLYAGDYAAASNAASALLNNAALFSLNPDLGQVFLNTSPETIWQLQPEAGNGNSLEALTFIFVTAPPPNVALSQGLTDAFEPGDARRTEWVKAVPGENQTWYHAYKYRQQGPGSSSTENSILLRTAELYLIRAEARARQGELSAAKDDLNAIRLRAGLPVTTAASQPELLDAILQERRVELFTEAGHRFFDLKRYGAADAVLGPVKPNWQSTDVLLPIPENELVRNPNLGSQNPGY</sequence>
<dbReference type="CDD" id="cd08977">
    <property type="entry name" value="SusD"/>
    <property type="match status" value="1"/>
</dbReference>
<accession>A0ABW1PJH3</accession>
<evidence type="ECO:0000313" key="8">
    <source>
        <dbReference type="EMBL" id="MFC6095464.1"/>
    </source>
</evidence>
<proteinExistence type="inferred from homology"/>
<keyword evidence="4" id="KW-0472">Membrane</keyword>
<dbReference type="RefSeq" id="WP_379790088.1">
    <property type="nucleotide sequence ID" value="NZ_JBHSQB010000003.1"/>
</dbReference>
<evidence type="ECO:0000256" key="5">
    <source>
        <dbReference type="ARBA" id="ARBA00023237"/>
    </source>
</evidence>
<dbReference type="SUPFAM" id="SSF48452">
    <property type="entry name" value="TPR-like"/>
    <property type="match status" value="1"/>
</dbReference>
<evidence type="ECO:0000256" key="1">
    <source>
        <dbReference type="ARBA" id="ARBA00004442"/>
    </source>
</evidence>
<dbReference type="PROSITE" id="PS51257">
    <property type="entry name" value="PROKAR_LIPOPROTEIN"/>
    <property type="match status" value="1"/>
</dbReference>
<comment type="subcellular location">
    <subcellularLocation>
        <location evidence="1">Cell outer membrane</location>
    </subcellularLocation>
</comment>
<feature type="domain" description="RagB/SusD" evidence="6">
    <location>
        <begin position="319"/>
        <end position="427"/>
    </location>
</feature>
<dbReference type="InterPro" id="IPR012944">
    <property type="entry name" value="SusD_RagB_dom"/>
</dbReference>
<comment type="similarity">
    <text evidence="2">Belongs to the SusD family.</text>
</comment>
<evidence type="ECO:0000256" key="2">
    <source>
        <dbReference type="ARBA" id="ARBA00006275"/>
    </source>
</evidence>
<evidence type="ECO:0000313" key="9">
    <source>
        <dbReference type="Proteomes" id="UP001596287"/>
    </source>
</evidence>
<evidence type="ECO:0000256" key="4">
    <source>
        <dbReference type="ARBA" id="ARBA00023136"/>
    </source>
</evidence>
<keyword evidence="9" id="KW-1185">Reference proteome</keyword>
<evidence type="ECO:0000259" key="7">
    <source>
        <dbReference type="Pfam" id="PF14322"/>
    </source>
</evidence>
<dbReference type="EMBL" id="JBHSQB010000003">
    <property type="protein sequence ID" value="MFC6095464.1"/>
    <property type="molecule type" value="Genomic_DNA"/>
</dbReference>
<keyword evidence="3" id="KW-0732">Signal</keyword>
<gene>
    <name evidence="8" type="ORF">ACFPVY_02310</name>
</gene>
<reference evidence="9" key="1">
    <citation type="journal article" date="2019" name="Int. J. Syst. Evol. Microbiol.">
        <title>The Global Catalogue of Microorganisms (GCM) 10K type strain sequencing project: providing services to taxonomists for standard genome sequencing and annotation.</title>
        <authorList>
            <consortium name="The Broad Institute Genomics Platform"/>
            <consortium name="The Broad Institute Genome Sequencing Center for Infectious Disease"/>
            <person name="Wu L."/>
            <person name="Ma J."/>
        </authorList>
    </citation>
    <scope>NUCLEOTIDE SEQUENCE [LARGE SCALE GENOMIC DNA]</scope>
    <source>
        <strain evidence="9">CCUG 49679</strain>
    </source>
</reference>
<dbReference type="Proteomes" id="UP001596287">
    <property type="component" value="Unassembled WGS sequence"/>
</dbReference>
<dbReference type="Pfam" id="PF07980">
    <property type="entry name" value="SusD_RagB"/>
    <property type="match status" value="1"/>
</dbReference>
<organism evidence="8 9">
    <name type="scientific">Flavobacterium qiangtangense</name>
    <dbReference type="NCBI Taxonomy" id="1442595"/>
    <lineage>
        <taxon>Bacteria</taxon>
        <taxon>Pseudomonadati</taxon>
        <taxon>Bacteroidota</taxon>
        <taxon>Flavobacteriia</taxon>
        <taxon>Flavobacteriales</taxon>
        <taxon>Flavobacteriaceae</taxon>
        <taxon>Flavobacterium</taxon>
    </lineage>
</organism>
<dbReference type="InterPro" id="IPR033985">
    <property type="entry name" value="SusD-like_N"/>
</dbReference>
<name>A0ABW1PJH3_9FLAO</name>
<evidence type="ECO:0000259" key="6">
    <source>
        <dbReference type="Pfam" id="PF07980"/>
    </source>
</evidence>
<protein>
    <submittedName>
        <fullName evidence="8">RagB/SusD family nutrient uptake outer membrane protein</fullName>
    </submittedName>
</protein>